<sequence length="91" mass="9861">MAGAESSHDHQVRTPLMELSPEQAARLRRLLEDELRAAARAARDDGVPATVLADELAARRRALEELAHDLADEPDDPADQGVPGDGVTEQR</sequence>
<protein>
    <submittedName>
        <fullName evidence="2">Uncharacterized protein</fullName>
    </submittedName>
</protein>
<feature type="region of interest" description="Disordered" evidence="1">
    <location>
        <begin position="65"/>
        <end position="91"/>
    </location>
</feature>
<name>A0ABN6C8Q9_9ACTN</name>
<evidence type="ECO:0000256" key="1">
    <source>
        <dbReference type="SAM" id="MobiDB-lite"/>
    </source>
</evidence>
<gene>
    <name evidence="2" type="ORF">Aiant_17000</name>
</gene>
<evidence type="ECO:0000313" key="2">
    <source>
        <dbReference type="EMBL" id="BCJ41043.1"/>
    </source>
</evidence>
<reference evidence="2 3" key="1">
    <citation type="submission" date="2020-08" db="EMBL/GenBank/DDBJ databases">
        <title>Whole genome shotgun sequence of Actinoplanes ianthinogenes NBRC 13996.</title>
        <authorList>
            <person name="Komaki H."/>
            <person name="Tamura T."/>
        </authorList>
    </citation>
    <scope>NUCLEOTIDE SEQUENCE [LARGE SCALE GENOMIC DNA]</scope>
    <source>
        <strain evidence="2 3">NBRC 13996</strain>
    </source>
</reference>
<accession>A0ABN6C8Q9</accession>
<organism evidence="2 3">
    <name type="scientific">Actinoplanes ianthinogenes</name>
    <dbReference type="NCBI Taxonomy" id="122358"/>
    <lineage>
        <taxon>Bacteria</taxon>
        <taxon>Bacillati</taxon>
        <taxon>Actinomycetota</taxon>
        <taxon>Actinomycetes</taxon>
        <taxon>Micromonosporales</taxon>
        <taxon>Micromonosporaceae</taxon>
        <taxon>Actinoplanes</taxon>
    </lineage>
</organism>
<feature type="compositionally biased region" description="Basic and acidic residues" evidence="1">
    <location>
        <begin position="1"/>
        <end position="12"/>
    </location>
</feature>
<keyword evidence="3" id="KW-1185">Reference proteome</keyword>
<evidence type="ECO:0000313" key="3">
    <source>
        <dbReference type="Proteomes" id="UP000676967"/>
    </source>
</evidence>
<proteinExistence type="predicted"/>
<dbReference type="EMBL" id="AP023356">
    <property type="protein sequence ID" value="BCJ41043.1"/>
    <property type="molecule type" value="Genomic_DNA"/>
</dbReference>
<feature type="region of interest" description="Disordered" evidence="1">
    <location>
        <begin position="1"/>
        <end position="21"/>
    </location>
</feature>
<dbReference type="Proteomes" id="UP000676967">
    <property type="component" value="Chromosome"/>
</dbReference>